<proteinExistence type="predicted"/>
<feature type="domain" description="F5/8 type C" evidence="1">
    <location>
        <begin position="1"/>
        <end position="144"/>
    </location>
</feature>
<gene>
    <name evidence="2" type="ORF">S12H4_42956</name>
</gene>
<name>X1VKR3_9ZZZZ</name>
<organism evidence="2">
    <name type="scientific">marine sediment metagenome</name>
    <dbReference type="NCBI Taxonomy" id="412755"/>
    <lineage>
        <taxon>unclassified sequences</taxon>
        <taxon>metagenomes</taxon>
        <taxon>ecological metagenomes</taxon>
    </lineage>
</organism>
<dbReference type="AlphaFoldDB" id="X1VKR3"/>
<sequence>LAHEYWGENYSPDFCEGGTASADSEYSATYSADKAFDNLVATYWVSTDTAAPHWIKYDLGDGVTKTARKLRLKPTYVKDFKLQGSNDDSEWDDILTAQAADNENWQEWEFANATAYRYYRLYITSSWCTDPDYAIVYEIELQEYGDGWHGPLLFSDHQFPVLMDQIGNWENTGKRWFTFKRPGGWKTTTLAGIANLYWIRFRPTAIGSFTQPLGTQAWILVYA</sequence>
<dbReference type="PROSITE" id="PS50022">
    <property type="entry name" value="FA58C_3"/>
    <property type="match status" value="1"/>
</dbReference>
<evidence type="ECO:0000259" key="1">
    <source>
        <dbReference type="PROSITE" id="PS50022"/>
    </source>
</evidence>
<comment type="caution">
    <text evidence="2">The sequence shown here is derived from an EMBL/GenBank/DDBJ whole genome shotgun (WGS) entry which is preliminary data.</text>
</comment>
<dbReference type="Pfam" id="PF00754">
    <property type="entry name" value="F5_F8_type_C"/>
    <property type="match status" value="1"/>
</dbReference>
<feature type="non-terminal residue" evidence="2">
    <location>
        <position position="1"/>
    </location>
</feature>
<reference evidence="2" key="1">
    <citation type="journal article" date="2014" name="Front. Microbiol.">
        <title>High frequency of phylogenetically diverse reductive dehalogenase-homologous genes in deep subseafloor sedimentary metagenomes.</title>
        <authorList>
            <person name="Kawai M."/>
            <person name="Futagami T."/>
            <person name="Toyoda A."/>
            <person name="Takaki Y."/>
            <person name="Nishi S."/>
            <person name="Hori S."/>
            <person name="Arai W."/>
            <person name="Tsubouchi T."/>
            <person name="Morono Y."/>
            <person name="Uchiyama I."/>
            <person name="Ito T."/>
            <person name="Fujiyama A."/>
            <person name="Inagaki F."/>
            <person name="Takami H."/>
        </authorList>
    </citation>
    <scope>NUCLEOTIDE SEQUENCE</scope>
    <source>
        <strain evidence="2">Expedition CK06-06</strain>
    </source>
</reference>
<protein>
    <recommendedName>
        <fullName evidence="1">F5/8 type C domain-containing protein</fullName>
    </recommendedName>
</protein>
<accession>X1VKR3</accession>
<dbReference type="SUPFAM" id="SSF49785">
    <property type="entry name" value="Galactose-binding domain-like"/>
    <property type="match status" value="1"/>
</dbReference>
<dbReference type="InterPro" id="IPR008979">
    <property type="entry name" value="Galactose-bd-like_sf"/>
</dbReference>
<dbReference type="EMBL" id="BARW01026323">
    <property type="protein sequence ID" value="GAJ16231.1"/>
    <property type="molecule type" value="Genomic_DNA"/>
</dbReference>
<dbReference type="InterPro" id="IPR000421">
    <property type="entry name" value="FA58C"/>
</dbReference>
<evidence type="ECO:0000313" key="2">
    <source>
        <dbReference type="EMBL" id="GAJ16231.1"/>
    </source>
</evidence>
<dbReference type="Gene3D" id="2.60.120.260">
    <property type="entry name" value="Galactose-binding domain-like"/>
    <property type="match status" value="1"/>
</dbReference>